<evidence type="ECO:0000256" key="12">
    <source>
        <dbReference type="ARBA" id="ARBA00023136"/>
    </source>
</evidence>
<dbReference type="GO" id="GO:0046930">
    <property type="term" value="C:pore complex"/>
    <property type="evidence" value="ECO:0007669"/>
    <property type="project" value="UniProtKB-KW"/>
</dbReference>
<dbReference type="AlphaFoldDB" id="A0A7S0RBT1"/>
<organism evidence="13">
    <name type="scientific">Pyramimonas obovata</name>
    <dbReference type="NCBI Taxonomy" id="1411642"/>
    <lineage>
        <taxon>Eukaryota</taxon>
        <taxon>Viridiplantae</taxon>
        <taxon>Chlorophyta</taxon>
        <taxon>Pyramimonadophyceae</taxon>
        <taxon>Pyramimonadales</taxon>
        <taxon>Pyramimonadaceae</taxon>
        <taxon>Pyramimonas</taxon>
        <taxon>Pyramimonas incertae sedis</taxon>
    </lineage>
</organism>
<keyword evidence="9" id="KW-0812">Transmembrane</keyword>
<keyword evidence="11" id="KW-0626">Porin</keyword>
<evidence type="ECO:0000256" key="11">
    <source>
        <dbReference type="ARBA" id="ARBA00023114"/>
    </source>
</evidence>
<keyword evidence="6" id="KW-1134">Transmembrane beta strand</keyword>
<evidence type="ECO:0000256" key="3">
    <source>
        <dbReference type="ARBA" id="ARBA00004441"/>
    </source>
</evidence>
<gene>
    <name evidence="13" type="ORF">POBO1169_LOCUS11434</name>
</gene>
<keyword evidence="12" id="KW-0472">Membrane</keyword>
<evidence type="ECO:0000313" key="13">
    <source>
        <dbReference type="EMBL" id="CAD8672679.1"/>
    </source>
</evidence>
<keyword evidence="10" id="KW-0406">Ion transport</keyword>
<protein>
    <submittedName>
        <fullName evidence="13">Uncharacterized protein</fullName>
    </submittedName>
</protein>
<comment type="function">
    <text evidence="1">High-conductance voltage-dependent solute channel with a slight selectivity for cations transporting triosephosphates, dicarboxylic acids, ATP, inorganic phosphate (Pi), sugars, and positively or negatively charged amino acids.</text>
</comment>
<evidence type="ECO:0000256" key="7">
    <source>
        <dbReference type="ARBA" id="ARBA00022528"/>
    </source>
</evidence>
<comment type="subunit">
    <text evidence="4">Homooligomers form large rather nonselective pores in plastidial outer membranes.</text>
</comment>
<dbReference type="PANTHER" id="PTHR35284">
    <property type="entry name" value="OUTER ENVELOPE PORE PROTEIN 24A, CHLOROPLASTIC-RELATED"/>
    <property type="match status" value="1"/>
</dbReference>
<dbReference type="InterPro" id="IPR034626">
    <property type="entry name" value="OEP24"/>
</dbReference>
<evidence type="ECO:0000256" key="2">
    <source>
        <dbReference type="ARBA" id="ARBA00004396"/>
    </source>
</evidence>
<dbReference type="GO" id="GO:0034426">
    <property type="term" value="C:etioplast membrane"/>
    <property type="evidence" value="ECO:0007669"/>
    <property type="project" value="UniProtKB-SubCell"/>
</dbReference>
<keyword evidence="8" id="KW-0934">Plastid</keyword>
<proteinExistence type="predicted"/>
<dbReference type="GO" id="GO:0009707">
    <property type="term" value="C:chloroplast outer membrane"/>
    <property type="evidence" value="ECO:0007669"/>
    <property type="project" value="UniProtKB-SubCell"/>
</dbReference>
<keyword evidence="7" id="KW-0150">Chloroplast</keyword>
<comment type="subcellular location">
    <subcellularLocation>
        <location evidence="2">Plastid</location>
        <location evidence="2">Chloroplast outer membrane</location>
        <topology evidence="2">Multi-pass membrane protein</topology>
    </subcellularLocation>
    <subcellularLocation>
        <location evidence="3">Plastid</location>
        <location evidence="3">Etioplast membrane</location>
        <topology evidence="3">Multi-pass membrane protein</topology>
    </subcellularLocation>
</comment>
<evidence type="ECO:0000256" key="5">
    <source>
        <dbReference type="ARBA" id="ARBA00022448"/>
    </source>
</evidence>
<evidence type="ECO:0000256" key="9">
    <source>
        <dbReference type="ARBA" id="ARBA00022692"/>
    </source>
</evidence>
<dbReference type="GO" id="GO:0034765">
    <property type="term" value="P:regulation of monoatomic ion transmembrane transport"/>
    <property type="evidence" value="ECO:0007669"/>
    <property type="project" value="InterPro"/>
</dbReference>
<sequence length="219" mass="23748">MSERKFTGSYKVASVSNGKTLDVGSAKGSGSVEYKIDKNLKLKAAFTEDILTKGIGAPGSKVTLSKVGEWNLNYDLSKKESPLSGDYTAKTKVNGKDLTLKAAWQQRNNATTLTTTYAFDKDNKLEALYGVQSQDVSVKATHKTSNGYTLAYQYQHPADSWNASVAKSVKAVNYTVTYNSKNEAELKIAKAPLTLVVSTPVSNTPKCKVSATFEKGFTF</sequence>
<evidence type="ECO:0000256" key="8">
    <source>
        <dbReference type="ARBA" id="ARBA00022640"/>
    </source>
</evidence>
<dbReference type="GO" id="GO:0015288">
    <property type="term" value="F:porin activity"/>
    <property type="evidence" value="ECO:0007669"/>
    <property type="project" value="UniProtKB-KW"/>
</dbReference>
<evidence type="ECO:0000256" key="4">
    <source>
        <dbReference type="ARBA" id="ARBA00011593"/>
    </source>
</evidence>
<dbReference type="GO" id="GO:0022843">
    <property type="term" value="F:voltage-gated monoatomic cation channel activity"/>
    <property type="evidence" value="ECO:0007669"/>
    <property type="project" value="InterPro"/>
</dbReference>
<reference evidence="13" key="1">
    <citation type="submission" date="2021-01" db="EMBL/GenBank/DDBJ databases">
        <authorList>
            <person name="Corre E."/>
            <person name="Pelletier E."/>
            <person name="Niang G."/>
            <person name="Scheremetjew M."/>
            <person name="Finn R."/>
            <person name="Kale V."/>
            <person name="Holt S."/>
            <person name="Cochrane G."/>
            <person name="Meng A."/>
            <person name="Brown T."/>
            <person name="Cohen L."/>
        </authorList>
    </citation>
    <scope>NUCLEOTIDE SEQUENCE</scope>
    <source>
        <strain evidence="13">CCMP722</strain>
    </source>
</reference>
<accession>A0A7S0RBT1</accession>
<dbReference type="PANTHER" id="PTHR35284:SF1">
    <property type="entry name" value="OUTER ENVELOPE PORE PROTEIN 24A, CHLOROPLASTIC-RELATED"/>
    <property type="match status" value="1"/>
</dbReference>
<evidence type="ECO:0000256" key="6">
    <source>
        <dbReference type="ARBA" id="ARBA00022452"/>
    </source>
</evidence>
<evidence type="ECO:0000256" key="1">
    <source>
        <dbReference type="ARBA" id="ARBA00002327"/>
    </source>
</evidence>
<dbReference type="EMBL" id="HBFA01022502">
    <property type="protein sequence ID" value="CAD8672679.1"/>
    <property type="molecule type" value="Transcribed_RNA"/>
</dbReference>
<evidence type="ECO:0000256" key="10">
    <source>
        <dbReference type="ARBA" id="ARBA00023065"/>
    </source>
</evidence>
<keyword evidence="5" id="KW-0813">Transport</keyword>
<name>A0A7S0RBT1_9CHLO</name>